<comment type="caution">
    <text evidence="2">The sequence shown here is derived from an EMBL/GenBank/DDBJ whole genome shotgun (WGS) entry which is preliminary data.</text>
</comment>
<sequence length="103" mass="11110">MNNDTLTGLDREFSDAGAAVPPALELDIERYRADLAGFDLMPDQQRELLETLWSIMRSFVELGFTVDVCGQVFGDEAGDAPGAVQSAITTSETPADGEDRDSP</sequence>
<dbReference type="AlphaFoldDB" id="A0A3N1MJH5"/>
<organism evidence="2 3">
    <name type="scientific">Stella humosa</name>
    <dbReference type="NCBI Taxonomy" id="94"/>
    <lineage>
        <taxon>Bacteria</taxon>
        <taxon>Pseudomonadati</taxon>
        <taxon>Pseudomonadota</taxon>
        <taxon>Alphaproteobacteria</taxon>
        <taxon>Rhodospirillales</taxon>
        <taxon>Stellaceae</taxon>
        <taxon>Stella</taxon>
    </lineage>
</organism>
<evidence type="ECO:0000313" key="3">
    <source>
        <dbReference type="Proteomes" id="UP000278222"/>
    </source>
</evidence>
<dbReference type="EMBL" id="RJKX01000001">
    <property type="protein sequence ID" value="ROQ03365.1"/>
    <property type="molecule type" value="Genomic_DNA"/>
</dbReference>
<dbReference type="RefSeq" id="WP_123687692.1">
    <property type="nucleotide sequence ID" value="NZ_AP019700.1"/>
</dbReference>
<proteinExistence type="predicted"/>
<name>A0A3N1MJH5_9PROT</name>
<accession>A0A3N1MJH5</accession>
<feature type="region of interest" description="Disordered" evidence="1">
    <location>
        <begin position="80"/>
        <end position="103"/>
    </location>
</feature>
<dbReference type="OrthoDB" id="7876422at2"/>
<reference evidence="2 3" key="1">
    <citation type="submission" date="2018-11" db="EMBL/GenBank/DDBJ databases">
        <title>Genomic Encyclopedia of Type Strains, Phase IV (KMG-IV): sequencing the most valuable type-strain genomes for metagenomic binning, comparative biology and taxonomic classification.</title>
        <authorList>
            <person name="Goeker M."/>
        </authorList>
    </citation>
    <scope>NUCLEOTIDE SEQUENCE [LARGE SCALE GENOMIC DNA]</scope>
    <source>
        <strain evidence="2 3">DSM 5900</strain>
    </source>
</reference>
<evidence type="ECO:0000256" key="1">
    <source>
        <dbReference type="SAM" id="MobiDB-lite"/>
    </source>
</evidence>
<dbReference type="Proteomes" id="UP000278222">
    <property type="component" value="Unassembled WGS sequence"/>
</dbReference>
<protein>
    <submittedName>
        <fullName evidence="2">Uncharacterized protein</fullName>
    </submittedName>
</protein>
<gene>
    <name evidence="2" type="ORF">EDC65_0048</name>
</gene>
<evidence type="ECO:0000313" key="2">
    <source>
        <dbReference type="EMBL" id="ROQ03365.1"/>
    </source>
</evidence>
<keyword evidence="3" id="KW-1185">Reference proteome</keyword>